<keyword evidence="5 8" id="KW-0812">Transmembrane</keyword>
<accession>A0A6G7NPC1</accession>
<proteinExistence type="inferred from homology"/>
<dbReference type="InterPro" id="IPR027463">
    <property type="entry name" value="AcrB_DN_DC_subdom"/>
</dbReference>
<feature type="transmembrane region" description="Helical" evidence="8">
    <location>
        <begin position="371"/>
        <end position="391"/>
    </location>
</feature>
<dbReference type="PANTHER" id="PTHR32063">
    <property type="match status" value="1"/>
</dbReference>
<dbReference type="Gene3D" id="3.30.70.1440">
    <property type="entry name" value="Multidrug efflux transporter AcrB pore domain"/>
    <property type="match status" value="1"/>
</dbReference>
<dbReference type="Pfam" id="PF00873">
    <property type="entry name" value="ACR_tran"/>
    <property type="match status" value="1"/>
</dbReference>
<keyword evidence="3" id="KW-0813">Transport</keyword>
<evidence type="ECO:0000256" key="5">
    <source>
        <dbReference type="ARBA" id="ARBA00022692"/>
    </source>
</evidence>
<dbReference type="EMBL" id="MT023497">
    <property type="protein sequence ID" value="QIJ55723.1"/>
    <property type="molecule type" value="Genomic_DNA"/>
</dbReference>
<keyword evidence="7 8" id="KW-0472">Membrane</keyword>
<dbReference type="NCBIfam" id="TIGR00914">
    <property type="entry name" value="2A0601"/>
    <property type="match status" value="1"/>
</dbReference>
<dbReference type="SUPFAM" id="SSF82714">
    <property type="entry name" value="Multidrug efflux transporter AcrB TolC docking domain, DN and DC subdomains"/>
    <property type="match status" value="2"/>
</dbReference>
<evidence type="ECO:0000256" key="1">
    <source>
        <dbReference type="ARBA" id="ARBA00004651"/>
    </source>
</evidence>
<keyword evidence="6 8" id="KW-1133">Transmembrane helix</keyword>
<feature type="transmembrane region" description="Helical" evidence="8">
    <location>
        <begin position="908"/>
        <end position="928"/>
    </location>
</feature>
<evidence type="ECO:0000256" key="3">
    <source>
        <dbReference type="ARBA" id="ARBA00022448"/>
    </source>
</evidence>
<keyword evidence="4" id="KW-1003">Cell membrane</keyword>
<feature type="transmembrane region" description="Helical" evidence="8">
    <location>
        <begin position="345"/>
        <end position="364"/>
    </location>
</feature>
<evidence type="ECO:0000256" key="6">
    <source>
        <dbReference type="ARBA" id="ARBA00022989"/>
    </source>
</evidence>
<dbReference type="GO" id="GO:0008324">
    <property type="term" value="F:monoatomic cation transmembrane transporter activity"/>
    <property type="evidence" value="ECO:0007669"/>
    <property type="project" value="InterPro"/>
</dbReference>
<feature type="transmembrane region" description="Helical" evidence="8">
    <location>
        <begin position="934"/>
        <end position="955"/>
    </location>
</feature>
<evidence type="ECO:0000256" key="7">
    <source>
        <dbReference type="ARBA" id="ARBA00023136"/>
    </source>
</evidence>
<feature type="transmembrane region" description="Helical" evidence="8">
    <location>
        <begin position="457"/>
        <end position="475"/>
    </location>
</feature>
<dbReference type="PANTHER" id="PTHR32063:SF12">
    <property type="entry name" value="CATION EFFLUX SYSTEM PROTEIN"/>
    <property type="match status" value="1"/>
</dbReference>
<dbReference type="SUPFAM" id="SSF82693">
    <property type="entry name" value="Multidrug efflux transporter AcrB pore domain, PN1, PN2, PC1 and PC2 subdomains"/>
    <property type="match status" value="3"/>
</dbReference>
<dbReference type="Gene3D" id="1.20.1640.10">
    <property type="entry name" value="Multidrug efflux transporter AcrB transmembrane domain"/>
    <property type="match status" value="2"/>
</dbReference>
<protein>
    <submittedName>
        <fullName evidence="9">Cadmium transporter</fullName>
    </submittedName>
</protein>
<evidence type="ECO:0000256" key="4">
    <source>
        <dbReference type="ARBA" id="ARBA00022475"/>
    </source>
</evidence>
<evidence type="ECO:0000313" key="9">
    <source>
        <dbReference type="EMBL" id="QIJ55723.1"/>
    </source>
</evidence>
<dbReference type="InterPro" id="IPR001036">
    <property type="entry name" value="Acrflvin-R"/>
</dbReference>
<sequence>MLRQLVNFAVSQRAFILLAFAIMAVVGLRALKDLPIEAFPDVQDVQVQVITQVPGKAPEEVERSVTLPIEREMSGVPRVTQQRSVSITGLSVVTLIFSDGTQDRFARSQVLEKLQGVSLPPGVTPTLAPLTTAVGEIFRYVIEAPANTPLNEIRAIQDWIVRPALRRVPGVADVTSFGGTVKEIQVNANPIRMRRYGVTLNQLSDALSANNESTGGGILRRGNEGLVLRSTGLYRNIEDIQSTFIRSQNGRAILVGDVADVGIGNHPPSGSVSVALRSKDGEVVQKEGVVEGIVMMTKAENPAIVIEDLREKIDWLNSQEHLPPGVMLQPLYDRTELINHTVNTVTHNLIIGALLVIGVLIIFLRNWKVSLIVASLIPLTLLFVFIMMDLFKVSANLISLGAVDFGIIIDSAVVVVEALMVKMTLQTGPEYEHLGHNRPVWRLNALKNTVSTLASPILYSKAIIILAFIPIFTFQRVEGKIFSPVALTLSCALLGAILLTLTYVPTLLAYMADKGPLLEPHLEWMARMQHRYREKLELMLATPRKVYVRTGGAILASLCLIPVVGTEFLPKLDEGNIWLTIMMPPSTHLEQTREIERSVREYMISYPETRKVITHVGRPDEGTDPKGPNNIEVLVDLAPKDDWRFSTKEELVRNMSTGLNSMPGVPTNFSQVIQDNVEESLSGVKGEIAVKIFGPDLNILQEKANHVAGILAGINGAIEVAAIQVGGQTEVTVIPDRQRMARLGVSIADVNRTFETAMGGFETTGFFEGDRRYDVTLRMGADYRGSINDIANLAIQIPGVENAFIPLGEIATIELKQGASRIAREAGMRAVSIKANLTGGRDQGSFVKEAQRKVKRDVTLPPGYTMTWGGQFENQQRAMARLKIVVPASLLAIFGLLFWMFRSYKIAAVILAIAPTTLIGGLVGLALSGMHLSISAAVGFIAVSGIAIQNGVIMVEEIVEMLRNGKPFQQAIRDGAVLRMRPIIMTALMAGLGLLPAALSHGIGSETQRPFAVVIVGGIISATICTLFLLPVLFSKLIKQDKTAN</sequence>
<dbReference type="GO" id="GO:0042910">
    <property type="term" value="F:xenobiotic transmembrane transporter activity"/>
    <property type="evidence" value="ECO:0007669"/>
    <property type="project" value="TreeGrafter"/>
</dbReference>
<reference evidence="9" key="1">
    <citation type="submission" date="2020-02" db="EMBL/GenBank/DDBJ databases">
        <title>Predicted bioremediation functions on Apatlaco River microbiome supports a recent overpollution history.</title>
        <authorList>
            <person name="Breton Deval L."/>
        </authorList>
    </citation>
    <scope>NUCLEOTIDE SEQUENCE</scope>
</reference>
<organism evidence="9">
    <name type="scientific">uncultured Azospira sp</name>
    <dbReference type="NCBI Taxonomy" id="267629"/>
    <lineage>
        <taxon>Bacteria</taxon>
        <taxon>Pseudomonadati</taxon>
        <taxon>Pseudomonadota</taxon>
        <taxon>Betaproteobacteria</taxon>
        <taxon>Rhodocyclales</taxon>
        <taxon>Rhodocyclaceae</taxon>
        <taxon>Azospira</taxon>
        <taxon>environmental samples</taxon>
    </lineage>
</organism>
<dbReference type="GO" id="GO:0005886">
    <property type="term" value="C:plasma membrane"/>
    <property type="evidence" value="ECO:0007669"/>
    <property type="project" value="UniProtKB-SubCell"/>
</dbReference>
<feature type="transmembrane region" description="Helical" evidence="8">
    <location>
        <begin position="1011"/>
        <end position="1034"/>
    </location>
</feature>
<evidence type="ECO:0000256" key="8">
    <source>
        <dbReference type="SAM" id="Phobius"/>
    </source>
</evidence>
<comment type="subcellular location">
    <subcellularLocation>
        <location evidence="1">Cell membrane</location>
        <topology evidence="1">Multi-pass membrane protein</topology>
    </subcellularLocation>
</comment>
<feature type="transmembrane region" description="Helical" evidence="8">
    <location>
        <begin position="481"/>
        <end position="504"/>
    </location>
</feature>
<dbReference type="SUPFAM" id="SSF82866">
    <property type="entry name" value="Multidrug efflux transporter AcrB transmembrane domain"/>
    <property type="match status" value="2"/>
</dbReference>
<dbReference type="Gene3D" id="3.30.2090.10">
    <property type="entry name" value="Multidrug efflux transporter AcrB TolC docking domain, DN and DC subdomains"/>
    <property type="match status" value="2"/>
</dbReference>
<dbReference type="Gene3D" id="3.30.70.1320">
    <property type="entry name" value="Multidrug efflux transporter AcrB pore domain like"/>
    <property type="match status" value="1"/>
</dbReference>
<feature type="transmembrane region" description="Helical" evidence="8">
    <location>
        <begin position="884"/>
        <end position="901"/>
    </location>
</feature>
<evidence type="ECO:0000256" key="2">
    <source>
        <dbReference type="ARBA" id="ARBA00010942"/>
    </source>
</evidence>
<comment type="similarity">
    <text evidence="2">Belongs to the resistance-nodulation-cell division (RND) (TC 2.A.6) family.</text>
</comment>
<dbReference type="InterPro" id="IPR004763">
    <property type="entry name" value="CusA-like"/>
</dbReference>
<feature type="transmembrane region" description="Helical" evidence="8">
    <location>
        <begin position="976"/>
        <end position="999"/>
    </location>
</feature>
<dbReference type="PRINTS" id="PR00702">
    <property type="entry name" value="ACRIFLAVINRP"/>
</dbReference>
<dbReference type="Gene3D" id="3.30.70.1430">
    <property type="entry name" value="Multidrug efflux transporter AcrB pore domain"/>
    <property type="match status" value="2"/>
</dbReference>
<dbReference type="AlphaFoldDB" id="A0A6G7NPC1"/>
<name>A0A6G7NPC1_9RHOO</name>